<feature type="chain" id="PRO_5046756593" evidence="1">
    <location>
        <begin position="25"/>
        <end position="221"/>
    </location>
</feature>
<dbReference type="RefSeq" id="WP_408978109.1">
    <property type="nucleotide sequence ID" value="NZ_JBJUVG010000021.1"/>
</dbReference>
<dbReference type="EMBL" id="JBJUVG010000021">
    <property type="protein sequence ID" value="MFM9414503.1"/>
    <property type="molecule type" value="Genomic_DNA"/>
</dbReference>
<dbReference type="SUPFAM" id="SSF50199">
    <property type="entry name" value="Staphylococcal nuclease"/>
    <property type="match status" value="1"/>
</dbReference>
<proteinExistence type="predicted"/>
<dbReference type="InterPro" id="IPR016071">
    <property type="entry name" value="Staphylococal_nuclease_OB-fold"/>
</dbReference>
<reference evidence="3 4" key="1">
    <citation type="journal article" date="2016" name="Int. J. Syst. Evol. Microbiol.">
        <title>Peptococcus simiae sp. nov., isolated from rhesus macaque faeces and emended description of the genus Peptococcus.</title>
        <authorList>
            <person name="Shkoporov A.N."/>
            <person name="Efimov B.A."/>
            <person name="Kondova I."/>
            <person name="Ouwerling B."/>
            <person name="Chaplin A.V."/>
            <person name="Shcherbakova V.A."/>
            <person name="Langermans J.A.M."/>
        </authorList>
    </citation>
    <scope>NUCLEOTIDE SEQUENCE [LARGE SCALE GENOMIC DNA]</scope>
    <source>
        <strain evidence="3 4">M108</strain>
    </source>
</reference>
<dbReference type="PROSITE" id="PS01123">
    <property type="entry name" value="TNASE_1"/>
    <property type="match status" value="1"/>
</dbReference>
<evidence type="ECO:0000259" key="2">
    <source>
        <dbReference type="PROSITE" id="PS50830"/>
    </source>
</evidence>
<dbReference type="Gene3D" id="2.40.50.90">
    <property type="match status" value="1"/>
</dbReference>
<evidence type="ECO:0000256" key="1">
    <source>
        <dbReference type="SAM" id="SignalP"/>
    </source>
</evidence>
<sequence>MRKTSKFIGTLLCLLLLPAGYISANTDILNQIDHPSVRTVQKAVDTAKSMNIIGERPKATGEYVDQLTKASVVKVVDGDTLLVEIKGVEYKVRLIGVDTPEVYGKQEYYGREASDYVKSILKEGQEVFLERDVSDTDRYGRLLRYVWINSPISNQMGQADVQADMVNGILVSEGYAAPATFPPDVKYEKVFADLSKQPRKEGFGLWKNKENRETGRAVALV</sequence>
<keyword evidence="1" id="KW-0732">Signal</keyword>
<feature type="domain" description="TNase-like" evidence="2">
    <location>
        <begin position="66"/>
        <end position="208"/>
    </location>
</feature>
<feature type="signal peptide" evidence="1">
    <location>
        <begin position="1"/>
        <end position="24"/>
    </location>
</feature>
<dbReference type="SMART" id="SM00318">
    <property type="entry name" value="SNc"/>
    <property type="match status" value="1"/>
</dbReference>
<dbReference type="InterPro" id="IPR002071">
    <property type="entry name" value="Thermonucl_AS"/>
</dbReference>
<gene>
    <name evidence="3" type="ORF">ACKQTC_09000</name>
</gene>
<name>A0ABW9H128_9FIRM</name>
<keyword evidence="4" id="KW-1185">Reference proteome</keyword>
<evidence type="ECO:0000313" key="3">
    <source>
        <dbReference type="EMBL" id="MFM9414503.1"/>
    </source>
</evidence>
<comment type="caution">
    <text evidence="3">The sequence shown here is derived from an EMBL/GenBank/DDBJ whole genome shotgun (WGS) entry which is preliminary data.</text>
</comment>
<dbReference type="PROSITE" id="PS50830">
    <property type="entry name" value="TNASE_3"/>
    <property type="match status" value="1"/>
</dbReference>
<protein>
    <submittedName>
        <fullName evidence="3">Thermonuclease family protein</fullName>
    </submittedName>
</protein>
<dbReference type="InterPro" id="IPR035437">
    <property type="entry name" value="SNase_OB-fold_sf"/>
</dbReference>
<dbReference type="Pfam" id="PF00565">
    <property type="entry name" value="SNase"/>
    <property type="match status" value="1"/>
</dbReference>
<dbReference type="Proteomes" id="UP001631949">
    <property type="component" value="Unassembled WGS sequence"/>
</dbReference>
<accession>A0ABW9H128</accession>
<evidence type="ECO:0000313" key="4">
    <source>
        <dbReference type="Proteomes" id="UP001631949"/>
    </source>
</evidence>
<organism evidence="3 4">
    <name type="scientific">Peptococcus simiae</name>
    <dbReference type="NCBI Taxonomy" id="1643805"/>
    <lineage>
        <taxon>Bacteria</taxon>
        <taxon>Bacillati</taxon>
        <taxon>Bacillota</taxon>
        <taxon>Clostridia</taxon>
        <taxon>Eubacteriales</taxon>
        <taxon>Peptococcaceae</taxon>
        <taxon>Peptococcus</taxon>
    </lineage>
</organism>